<evidence type="ECO:0000256" key="1">
    <source>
        <dbReference type="SAM" id="MobiDB-lite"/>
    </source>
</evidence>
<evidence type="ECO:0000313" key="3">
    <source>
        <dbReference type="Proteomes" id="UP000078237"/>
    </source>
</evidence>
<keyword evidence="3" id="KW-1185">Reference proteome</keyword>
<feature type="region of interest" description="Disordered" evidence="1">
    <location>
        <begin position="1"/>
        <end position="126"/>
    </location>
</feature>
<organism evidence="2 3">
    <name type="scientific">Madurella mycetomatis</name>
    <dbReference type="NCBI Taxonomy" id="100816"/>
    <lineage>
        <taxon>Eukaryota</taxon>
        <taxon>Fungi</taxon>
        <taxon>Dikarya</taxon>
        <taxon>Ascomycota</taxon>
        <taxon>Pezizomycotina</taxon>
        <taxon>Sordariomycetes</taxon>
        <taxon>Sordariomycetidae</taxon>
        <taxon>Sordariales</taxon>
        <taxon>Sordariales incertae sedis</taxon>
        <taxon>Madurella</taxon>
    </lineage>
</organism>
<feature type="region of interest" description="Disordered" evidence="1">
    <location>
        <begin position="263"/>
        <end position="282"/>
    </location>
</feature>
<dbReference type="Proteomes" id="UP000078237">
    <property type="component" value="Unassembled WGS sequence"/>
</dbReference>
<sequence length="378" mass="42194">METQSRLRPDLRPVWTGRDRHPDYPRGPGYTTRSPLHSSFRRGSLPSAMYPTSPRYDPSMRVHERTLVDSLDQKGRPTERQQSPPSAARSLSPVSEQALEARRASIASLPPPRTLGLSPRSPSLFMPYPRRQTLAAETRSILLSGMSDGLLRPQGQNANAAAERHTSLPPFPTARRSSQQLRQELQAWGHIYLGNGSEASCFVTAVALRRLSETSSADEEEATKGRPPERQSRVTIRARVRPCELGRAPFLLCRTFDMDELRATIPEPSPGPGGTQRPSVDFSHWRSLPANRRRSSPDHDKSPFRSVSTVPIHLRYARAFFPVLAALLYSGHIRPRDIIDLPLPHPEVWGQTVAHVYTGQGELTATMEQNILYLGGKT</sequence>
<comment type="caution">
    <text evidence="2">The sequence shown here is derived from an EMBL/GenBank/DDBJ whole genome shotgun (WGS) entry which is preliminary data.</text>
</comment>
<accession>A0A175VQY4</accession>
<proteinExistence type="predicted"/>
<feature type="compositionally biased region" description="Basic and acidic residues" evidence="1">
    <location>
        <begin position="1"/>
        <end position="24"/>
    </location>
</feature>
<reference evidence="2 3" key="1">
    <citation type="journal article" date="2016" name="Genome Announc.">
        <title>Genome Sequence of Madurella mycetomatis mm55, Isolated from a Human Mycetoma Case in Sudan.</title>
        <authorList>
            <person name="Smit S."/>
            <person name="Derks M.F."/>
            <person name="Bervoets S."/>
            <person name="Fahal A."/>
            <person name="van Leeuwen W."/>
            <person name="van Belkum A."/>
            <person name="van de Sande W.W."/>
        </authorList>
    </citation>
    <scope>NUCLEOTIDE SEQUENCE [LARGE SCALE GENOMIC DNA]</scope>
    <source>
        <strain evidence="3">mm55</strain>
    </source>
</reference>
<feature type="region of interest" description="Disordered" evidence="1">
    <location>
        <begin position="213"/>
        <end position="235"/>
    </location>
</feature>
<gene>
    <name evidence="2" type="ORF">MMYC01_210544</name>
</gene>
<feature type="compositionally biased region" description="Basic and acidic residues" evidence="1">
    <location>
        <begin position="58"/>
        <end position="79"/>
    </location>
</feature>
<evidence type="ECO:0000313" key="2">
    <source>
        <dbReference type="EMBL" id="KXX73164.1"/>
    </source>
</evidence>
<dbReference type="OrthoDB" id="3492129at2759"/>
<protein>
    <submittedName>
        <fullName evidence="2">Uncharacterized protein</fullName>
    </submittedName>
</protein>
<name>A0A175VQY4_9PEZI</name>
<dbReference type="VEuPathDB" id="FungiDB:MMYC01_210544"/>
<feature type="compositionally biased region" description="Basic and acidic residues" evidence="1">
    <location>
        <begin position="222"/>
        <end position="232"/>
    </location>
</feature>
<dbReference type="EMBL" id="LCTW02000523">
    <property type="protein sequence ID" value="KXX73164.1"/>
    <property type="molecule type" value="Genomic_DNA"/>
</dbReference>
<dbReference type="AlphaFoldDB" id="A0A175VQY4"/>